<evidence type="ECO:0000259" key="8">
    <source>
        <dbReference type="Pfam" id="PF01522"/>
    </source>
</evidence>
<evidence type="ECO:0000313" key="10">
    <source>
        <dbReference type="Proteomes" id="UP000199150"/>
    </source>
</evidence>
<keyword evidence="7" id="KW-0732">Signal</keyword>
<dbReference type="Pfam" id="PF01522">
    <property type="entry name" value="Polysacc_deac_1"/>
    <property type="match status" value="1"/>
</dbReference>
<dbReference type="PANTHER" id="PTHR10587">
    <property type="entry name" value="GLYCOSYL TRANSFERASE-RELATED"/>
    <property type="match status" value="1"/>
</dbReference>
<keyword evidence="4" id="KW-0479">Metal-binding</keyword>
<dbReference type="SUPFAM" id="SSF88713">
    <property type="entry name" value="Glycoside hydrolase/deacetylase"/>
    <property type="match status" value="1"/>
</dbReference>
<evidence type="ECO:0000256" key="6">
    <source>
        <dbReference type="ARBA" id="ARBA00032976"/>
    </source>
</evidence>
<evidence type="ECO:0000256" key="7">
    <source>
        <dbReference type="SAM" id="SignalP"/>
    </source>
</evidence>
<dbReference type="GO" id="GO:0046872">
    <property type="term" value="F:metal ion binding"/>
    <property type="evidence" value="ECO:0007669"/>
    <property type="project" value="UniProtKB-KW"/>
</dbReference>
<sequence>MKPVAALCSAVLCSAALAFAAFSAHAQTGFDVAITVDDLPAHGSVPPGVSRIDVARDYLAALKAHNVPAVYGFVNAVALEREPGSGTALDMWRAAGYPLGNHTYSHMNINSGSLEAFEADLEKGEPAIRDRMKGEDWRYLRFPYLSAGDDAHHAGIIAYLKAHKYKIADVSISFNDWAYTETYARCMAKGDSEAIESMKIQYMQGVKASIARSLMASQKVYGRQISHVLLIHEGAFTALMLPEVLTAFEEEGAHFVTLDQAQSDPAYSAASAHQGEGLLIERTAKEKGIDLWSDAPPDVDISNLDGMCR</sequence>
<evidence type="ECO:0000256" key="4">
    <source>
        <dbReference type="ARBA" id="ARBA00022723"/>
    </source>
</evidence>
<reference evidence="10" key="1">
    <citation type="submission" date="2016-10" db="EMBL/GenBank/DDBJ databases">
        <authorList>
            <person name="Varghese N."/>
            <person name="Submissions S."/>
        </authorList>
    </citation>
    <scope>NUCLEOTIDE SEQUENCE [LARGE SCALE GENOMIC DNA]</scope>
    <source>
        <strain evidence="10">CGMCC 1.3431</strain>
    </source>
</reference>
<comment type="function">
    <text evidence="1">Is involved in generating a small heat-stable compound (Nod), an acylated oligomer of N-acetylglucosamine, that stimulates mitosis in various plant protoplasts.</text>
</comment>
<name>A0A1G4QJU8_9CAUL</name>
<dbReference type="InterPro" id="IPR011330">
    <property type="entry name" value="Glyco_hydro/deAcase_b/a-brl"/>
</dbReference>
<evidence type="ECO:0000256" key="5">
    <source>
        <dbReference type="ARBA" id="ARBA00022801"/>
    </source>
</evidence>
<dbReference type="Proteomes" id="UP000199150">
    <property type="component" value="Unassembled WGS sequence"/>
</dbReference>
<dbReference type="EMBL" id="FMTS01000001">
    <property type="protein sequence ID" value="SCW44359.1"/>
    <property type="molecule type" value="Genomic_DNA"/>
</dbReference>
<comment type="similarity">
    <text evidence="2">Belongs to the polysaccharide deacetylase family.</text>
</comment>
<feature type="domain" description="NodB homology" evidence="8">
    <location>
        <begin position="31"/>
        <end position="151"/>
    </location>
</feature>
<evidence type="ECO:0000256" key="2">
    <source>
        <dbReference type="ARBA" id="ARBA00010973"/>
    </source>
</evidence>
<dbReference type="PANTHER" id="PTHR10587:SF133">
    <property type="entry name" value="CHITIN DEACETYLASE 1-RELATED"/>
    <property type="match status" value="1"/>
</dbReference>
<accession>A0A1G4QJU8</accession>
<protein>
    <recommendedName>
        <fullName evidence="3">Chitooligosaccharide deacetylase</fullName>
    </recommendedName>
    <alternativeName>
        <fullName evidence="6">Nodulation protein B</fullName>
    </alternativeName>
</protein>
<dbReference type="AlphaFoldDB" id="A0A1G4QJU8"/>
<dbReference type="InterPro" id="IPR050248">
    <property type="entry name" value="Polysacc_deacetylase_ArnD"/>
</dbReference>
<keyword evidence="5" id="KW-0378">Hydrolase</keyword>
<keyword evidence="10" id="KW-1185">Reference proteome</keyword>
<evidence type="ECO:0000313" key="9">
    <source>
        <dbReference type="EMBL" id="SCW44359.1"/>
    </source>
</evidence>
<feature type="signal peptide" evidence="7">
    <location>
        <begin position="1"/>
        <end position="26"/>
    </location>
</feature>
<dbReference type="InterPro" id="IPR002509">
    <property type="entry name" value="NODB_dom"/>
</dbReference>
<feature type="chain" id="PRO_5011517006" description="Chitooligosaccharide deacetylase" evidence="7">
    <location>
        <begin position="27"/>
        <end position="309"/>
    </location>
</feature>
<evidence type="ECO:0000256" key="3">
    <source>
        <dbReference type="ARBA" id="ARBA00020071"/>
    </source>
</evidence>
<proteinExistence type="inferred from homology"/>
<dbReference type="RefSeq" id="WP_090645019.1">
    <property type="nucleotide sequence ID" value="NZ_CBCRYE010000001.1"/>
</dbReference>
<dbReference type="STRING" id="260084.SAMN02927928_1270"/>
<dbReference type="Gene3D" id="3.20.20.370">
    <property type="entry name" value="Glycoside hydrolase/deacetylase"/>
    <property type="match status" value="1"/>
</dbReference>
<dbReference type="GO" id="GO:0016810">
    <property type="term" value="F:hydrolase activity, acting on carbon-nitrogen (but not peptide) bonds"/>
    <property type="evidence" value="ECO:0007669"/>
    <property type="project" value="InterPro"/>
</dbReference>
<dbReference type="CDD" id="cd10960">
    <property type="entry name" value="CE4_NodB_like_1"/>
    <property type="match status" value="1"/>
</dbReference>
<organism evidence="9 10">
    <name type="scientific">Asticcacaulis taihuensis</name>
    <dbReference type="NCBI Taxonomy" id="260084"/>
    <lineage>
        <taxon>Bacteria</taxon>
        <taxon>Pseudomonadati</taxon>
        <taxon>Pseudomonadota</taxon>
        <taxon>Alphaproteobacteria</taxon>
        <taxon>Caulobacterales</taxon>
        <taxon>Caulobacteraceae</taxon>
        <taxon>Asticcacaulis</taxon>
    </lineage>
</organism>
<dbReference type="OrthoDB" id="115239at2"/>
<evidence type="ECO:0000256" key="1">
    <source>
        <dbReference type="ARBA" id="ARBA00003236"/>
    </source>
</evidence>
<gene>
    <name evidence="9" type="ORF">SAMN02927928_1270</name>
</gene>
<dbReference type="GO" id="GO:0016020">
    <property type="term" value="C:membrane"/>
    <property type="evidence" value="ECO:0007669"/>
    <property type="project" value="TreeGrafter"/>
</dbReference>
<dbReference type="GO" id="GO:0005975">
    <property type="term" value="P:carbohydrate metabolic process"/>
    <property type="evidence" value="ECO:0007669"/>
    <property type="project" value="InterPro"/>
</dbReference>